<protein>
    <recommendedName>
        <fullName evidence="2">DNA-directed DNA polymerase</fullName>
    </recommendedName>
</protein>
<accession>A0A141SD44</accession>
<sequence>MKSFVSSGLFLNSKFAILDYLYQYNTFIREIPYDNNNCNYLYIDIIGFFLIADLLRLFQQDWFEEILAIIENSNPQTGVISHDKRLRMYTKKTRKEQPYIFLKRTVLINDKRFNIAIGCIDNLSLQGKISYKELCNNTDVPVEYKETYTKAEKKYMLEQYLTNSDKFEKYALGDLYNYSALINNHYLYSKLYKILGLEEFINFPKPTIGASVFKLYEAALLKSLNIKNSNQLKEVLKYSCHEFFIQNLQSTQVYLAKTNGGRCYNNRPLDHSIKGPIVDIDIKGCYGNGLRLQEYAIGRPIIIEYPINSKINRYLNLREFLKKYESELVKGLWIARISTSKNLSFDQDFFYSWYPPKKLSSILLTDSFFEGDDEILENDHSKIYSRQIHLGILEHEGLNWIYTACNKKNREELLDKLNVITAAYYPKSKRVKTAKEFFHKLESHKGRNYCYVKKSEKIVRIQEECHYWTSLNIGEIIVNNLLKEREKYSKKVSNERSMNNFIKLNINTIYGDLVSPFFYIGNTIVGNNITARARAAVWYLEKALHGFQTITDGCCFELNRVIDSKYKLKNHKIMDIEKSRKKRHISIKPLLGNNISNNDVRIQKKDKEFYHEIEIEVINHIRIMFPHASIWNKFELEIKEIASKLITHGASNYMTIDGINTSNVKMRSYRDTLYEKYTFQSNKIIRVGEWKPIYQLFHDIDHNGENLTRQFPFVHSTIIKTKNYCSMKSQLKENMIYPGNTYHIVRLIPEFTISRFLFQTKEQYDCWHKECITLKRKYLQSYEAVYLTKDENINYYNMMIEISKKIKDGAKLLFNNNM</sequence>
<proteinExistence type="predicted"/>
<evidence type="ECO:0000313" key="1">
    <source>
        <dbReference type="EMBL" id="AMK96212.1"/>
    </source>
</evidence>
<keyword evidence="1" id="KW-0934">Plastid</keyword>
<reference evidence="1" key="1">
    <citation type="submission" date="2015-07" db="EMBL/GenBank/DDBJ databases">
        <title>Reconstructing the complex evolutionary history of mobile plasmids in red algal genomes.</title>
        <authorList>
            <person name="Lee J."/>
            <person name="Kim K.M."/>
            <person name="Yang E.C."/>
            <person name="Miller K.A."/>
            <person name="Boo S.M."/>
            <person name="Bhattacharya D."/>
            <person name="Yoon H.S."/>
        </authorList>
    </citation>
    <scope>NUCLEOTIDE SEQUENCE</scope>
</reference>
<name>A0A141SD44_9FLOR</name>
<dbReference type="RefSeq" id="YP_009243970.1">
    <property type="nucleotide sequence ID" value="NC_029857.1"/>
</dbReference>
<dbReference type="AlphaFoldDB" id="A0A141SD44"/>
<dbReference type="EMBL" id="KT266785">
    <property type="protein sequence ID" value="AMK96212.1"/>
    <property type="molecule type" value="Genomic_DNA"/>
</dbReference>
<dbReference type="GeneID" id="27215677"/>
<evidence type="ECO:0008006" key="2">
    <source>
        <dbReference type="Google" id="ProtNLM"/>
    </source>
</evidence>
<organism evidence="1">
    <name type="scientific">Sporolithon durum</name>
    <dbReference type="NCBI Taxonomy" id="48970"/>
    <lineage>
        <taxon>Eukaryota</taxon>
        <taxon>Rhodophyta</taxon>
        <taxon>Florideophyceae</taxon>
        <taxon>Corallinophycidae</taxon>
        <taxon>Sporolithales</taxon>
        <taxon>Sporolithaceae</taxon>
        <taxon>Sporolithon</taxon>
    </lineage>
</organism>
<gene>
    <name evidence="1" type="primary">ORF819</name>
    <name evidence="1" type="ORF">Sdur_174</name>
</gene>
<geneLocation type="plastid" evidence="1"/>